<dbReference type="InterPro" id="IPR036565">
    <property type="entry name" value="Mur-like_cat_sf"/>
</dbReference>
<comment type="subcellular location">
    <subcellularLocation>
        <location evidence="2 19 20">Cytoplasm</location>
    </subcellularLocation>
</comment>
<comment type="caution">
    <text evidence="23">The sequence shown here is derived from an EMBL/GenBank/DDBJ whole genome shotgun (WGS) entry which is preliminary data.</text>
</comment>
<comment type="catalytic activity">
    <reaction evidence="18 19 20">
        <text>UDP-N-acetyl-alpha-D-muramoyl-L-alanine + D-glutamate + ATP = UDP-N-acetyl-alpha-D-muramoyl-L-alanyl-D-glutamate + ADP + phosphate + H(+)</text>
        <dbReference type="Rhea" id="RHEA:16429"/>
        <dbReference type="ChEBI" id="CHEBI:15378"/>
        <dbReference type="ChEBI" id="CHEBI:29986"/>
        <dbReference type="ChEBI" id="CHEBI:30616"/>
        <dbReference type="ChEBI" id="CHEBI:43474"/>
        <dbReference type="ChEBI" id="CHEBI:83898"/>
        <dbReference type="ChEBI" id="CHEBI:83900"/>
        <dbReference type="ChEBI" id="CHEBI:456216"/>
        <dbReference type="EC" id="6.3.2.9"/>
    </reaction>
</comment>
<dbReference type="NCBIfam" id="TIGR01087">
    <property type="entry name" value="murD"/>
    <property type="match status" value="1"/>
</dbReference>
<evidence type="ECO:0000256" key="2">
    <source>
        <dbReference type="ARBA" id="ARBA00004496"/>
    </source>
</evidence>
<evidence type="ECO:0000256" key="16">
    <source>
        <dbReference type="ARBA" id="ARBA00030398"/>
    </source>
</evidence>
<dbReference type="AlphaFoldDB" id="A0A3E3EHB8"/>
<dbReference type="SUPFAM" id="SSF53623">
    <property type="entry name" value="MurD-like peptide ligases, catalytic domain"/>
    <property type="match status" value="1"/>
</dbReference>
<evidence type="ECO:0000256" key="12">
    <source>
        <dbReference type="ARBA" id="ARBA00022960"/>
    </source>
</evidence>
<evidence type="ECO:0000256" key="11">
    <source>
        <dbReference type="ARBA" id="ARBA00022840"/>
    </source>
</evidence>
<dbReference type="GO" id="GO:0004326">
    <property type="term" value="F:tetrahydrofolylpolyglutamate synthase activity"/>
    <property type="evidence" value="ECO:0007669"/>
    <property type="project" value="InterPro"/>
</dbReference>
<evidence type="ECO:0000256" key="1">
    <source>
        <dbReference type="ARBA" id="ARBA00002734"/>
    </source>
</evidence>
<dbReference type="Pfam" id="PF08245">
    <property type="entry name" value="Mur_ligase_M"/>
    <property type="match status" value="1"/>
</dbReference>
<dbReference type="Gene3D" id="3.90.190.20">
    <property type="entry name" value="Mur ligase, C-terminal domain"/>
    <property type="match status" value="1"/>
</dbReference>
<dbReference type="GO" id="GO:0008764">
    <property type="term" value="F:UDP-N-acetylmuramoylalanine-D-glutamate ligase activity"/>
    <property type="evidence" value="ECO:0007669"/>
    <property type="project" value="UniProtKB-UniRule"/>
</dbReference>
<sequence>MFTGKKVLVIGLAKSGKAAIRLLHKLNATITVNEAKEIKDIPEYQQYLDMGIEMVTGSHPTELFERDFDFVIKNPGINYHKPFILRLKERKVPVYTEIELAFQVAKKQHYIGVTGTNGKTTTVTLIDKILKGQYQHVHLAGNVGTPLCDVVLDNDLLNEENHYVVIEMSNFQLLDIERFKPYVSTIINLTPDHLDYMASLDEYYASKTNIYMNTDLDDYFVVNLDDKTVMEYLEKYPVPCNQVTMSLIHEADCMIKEQAIYYRDELIINLADIKVVGRHNIQNIMTAICIAKKCDVPVTVINREIASFIGVEHRIEFVREINGVKIYNDSKATNTDATIIALKAFEQPVILLMGGFDKGLDLTEMATYGNKISHLVTFGAAGERFKNDMHVANSSSVENLEAATLLAIEKAKAGDIILLSPSTSSFDEFSGYEERGRVFKNIVNKL</sequence>
<dbReference type="InterPro" id="IPR005762">
    <property type="entry name" value="MurD"/>
</dbReference>
<dbReference type="GO" id="GO:0051301">
    <property type="term" value="P:cell division"/>
    <property type="evidence" value="ECO:0007669"/>
    <property type="project" value="UniProtKB-KW"/>
</dbReference>
<dbReference type="HAMAP" id="MF_00639">
    <property type="entry name" value="MurD"/>
    <property type="match status" value="1"/>
</dbReference>
<keyword evidence="8 19" id="KW-0436">Ligase</keyword>
<evidence type="ECO:0000256" key="6">
    <source>
        <dbReference type="ARBA" id="ARBA00015655"/>
    </source>
</evidence>
<dbReference type="RefSeq" id="WP_009300067.1">
    <property type="nucleotide sequence ID" value="NZ_BAABXX010000001.1"/>
</dbReference>
<feature type="domain" description="Mur ligase central" evidence="22">
    <location>
        <begin position="113"/>
        <end position="291"/>
    </location>
</feature>
<comment type="function">
    <text evidence="1 19 20">Cell wall formation. Catalyzes the addition of glutamate to the nucleotide precursor UDP-N-acetylmuramoyl-L-alanine (UMA).</text>
</comment>
<dbReference type="Proteomes" id="UP000261032">
    <property type="component" value="Unassembled WGS sequence"/>
</dbReference>
<evidence type="ECO:0000313" key="23">
    <source>
        <dbReference type="EMBL" id="RGD87012.1"/>
    </source>
</evidence>
<dbReference type="GO" id="GO:0005524">
    <property type="term" value="F:ATP binding"/>
    <property type="evidence" value="ECO:0007669"/>
    <property type="project" value="UniProtKB-UniRule"/>
</dbReference>
<evidence type="ECO:0000256" key="7">
    <source>
        <dbReference type="ARBA" id="ARBA00022490"/>
    </source>
</evidence>
<keyword evidence="10 19" id="KW-0547">Nucleotide-binding</keyword>
<keyword evidence="9 19" id="KW-0132">Cell division</keyword>
<evidence type="ECO:0000256" key="3">
    <source>
        <dbReference type="ARBA" id="ARBA00004752"/>
    </source>
</evidence>
<evidence type="ECO:0000256" key="15">
    <source>
        <dbReference type="ARBA" id="ARBA00023316"/>
    </source>
</evidence>
<dbReference type="GO" id="GO:0009252">
    <property type="term" value="P:peptidoglycan biosynthetic process"/>
    <property type="evidence" value="ECO:0007669"/>
    <property type="project" value="UniProtKB-UniRule"/>
</dbReference>
<dbReference type="GO" id="GO:0005737">
    <property type="term" value="C:cytoplasm"/>
    <property type="evidence" value="ECO:0007669"/>
    <property type="project" value="UniProtKB-SubCell"/>
</dbReference>
<keyword evidence="12 19" id="KW-0133">Cell shape</keyword>
<accession>A0A3E3EHB8</accession>
<keyword evidence="7 19" id="KW-0963">Cytoplasm</keyword>
<dbReference type="InterPro" id="IPR036615">
    <property type="entry name" value="Mur_ligase_C_dom_sf"/>
</dbReference>
<comment type="similarity">
    <text evidence="4 19">Belongs to the MurCDEF family.</text>
</comment>
<dbReference type="SUPFAM" id="SSF51984">
    <property type="entry name" value="MurCD N-terminal domain"/>
    <property type="match status" value="1"/>
</dbReference>
<evidence type="ECO:0000256" key="5">
    <source>
        <dbReference type="ARBA" id="ARBA00012212"/>
    </source>
</evidence>
<keyword evidence="11 19" id="KW-0067">ATP-binding</keyword>
<feature type="domain" description="Mur ligase C-terminal" evidence="21">
    <location>
        <begin position="313"/>
        <end position="422"/>
    </location>
</feature>
<feature type="binding site" evidence="19">
    <location>
        <begin position="115"/>
        <end position="121"/>
    </location>
    <ligand>
        <name>ATP</name>
        <dbReference type="ChEBI" id="CHEBI:30616"/>
    </ligand>
</feature>
<dbReference type="UniPathway" id="UPA00219"/>
<evidence type="ECO:0000313" key="24">
    <source>
        <dbReference type="Proteomes" id="UP000261032"/>
    </source>
</evidence>
<evidence type="ECO:0000256" key="20">
    <source>
        <dbReference type="RuleBase" id="RU003664"/>
    </source>
</evidence>
<evidence type="ECO:0000256" key="4">
    <source>
        <dbReference type="ARBA" id="ARBA00010416"/>
    </source>
</evidence>
<name>A0A3E3EHB8_9FIRM</name>
<reference evidence="23 24" key="1">
    <citation type="submission" date="2018-08" db="EMBL/GenBank/DDBJ databases">
        <title>A genome reference for cultivated species of the human gut microbiota.</title>
        <authorList>
            <person name="Zou Y."/>
            <person name="Xue W."/>
            <person name="Luo G."/>
        </authorList>
    </citation>
    <scope>NUCLEOTIDE SEQUENCE [LARGE SCALE GENOMIC DNA]</scope>
    <source>
        <strain evidence="23 24">OM06-4</strain>
    </source>
</reference>
<evidence type="ECO:0000256" key="9">
    <source>
        <dbReference type="ARBA" id="ARBA00022618"/>
    </source>
</evidence>
<keyword evidence="13 19" id="KW-0573">Peptidoglycan synthesis</keyword>
<keyword evidence="14 19" id="KW-0131">Cell cycle</keyword>
<protein>
    <recommendedName>
        <fullName evidence="6 19">UDP-N-acetylmuramoylalanine--D-glutamate ligase</fullName>
        <ecNumber evidence="5 19">6.3.2.9</ecNumber>
    </recommendedName>
    <alternativeName>
        <fullName evidence="17 19">D-glutamic acid-adding enzyme</fullName>
    </alternativeName>
    <alternativeName>
        <fullName evidence="16 19">UDP-N-acetylmuramoyl-L-alanyl-D-glutamate synthetase</fullName>
    </alternativeName>
</protein>
<evidence type="ECO:0000256" key="14">
    <source>
        <dbReference type="ARBA" id="ARBA00023306"/>
    </source>
</evidence>
<dbReference type="Gene3D" id="3.40.50.720">
    <property type="entry name" value="NAD(P)-binding Rossmann-like Domain"/>
    <property type="match status" value="1"/>
</dbReference>
<dbReference type="InterPro" id="IPR013221">
    <property type="entry name" value="Mur_ligase_cen"/>
</dbReference>
<comment type="pathway">
    <text evidence="3 19 20">Cell wall biogenesis; peptidoglycan biosynthesis.</text>
</comment>
<evidence type="ECO:0000256" key="17">
    <source>
        <dbReference type="ARBA" id="ARBA00032324"/>
    </source>
</evidence>
<evidence type="ECO:0000256" key="13">
    <source>
        <dbReference type="ARBA" id="ARBA00022984"/>
    </source>
</evidence>
<dbReference type="InterPro" id="IPR004101">
    <property type="entry name" value="Mur_ligase_C"/>
</dbReference>
<dbReference type="Gene3D" id="3.40.1190.10">
    <property type="entry name" value="Mur-like, catalytic domain"/>
    <property type="match status" value="1"/>
</dbReference>
<dbReference type="GO" id="GO:0008360">
    <property type="term" value="P:regulation of cell shape"/>
    <property type="evidence" value="ECO:0007669"/>
    <property type="project" value="UniProtKB-KW"/>
</dbReference>
<dbReference type="EMBL" id="QUSL01000002">
    <property type="protein sequence ID" value="RGD87012.1"/>
    <property type="molecule type" value="Genomic_DNA"/>
</dbReference>
<gene>
    <name evidence="19" type="primary">murD</name>
    <name evidence="23" type="ORF">DXB93_02265</name>
</gene>
<dbReference type="Pfam" id="PF02875">
    <property type="entry name" value="Mur_ligase_C"/>
    <property type="match status" value="1"/>
</dbReference>
<dbReference type="InterPro" id="IPR018109">
    <property type="entry name" value="Folylpolyglutamate_synth_CS"/>
</dbReference>
<proteinExistence type="inferred from homology"/>
<dbReference type="EC" id="6.3.2.9" evidence="5 19"/>
<dbReference type="Pfam" id="PF21799">
    <property type="entry name" value="MurD-like_N"/>
    <property type="match status" value="1"/>
</dbReference>
<organism evidence="23 24">
    <name type="scientific">Thomasclavelia ramosa</name>
    <dbReference type="NCBI Taxonomy" id="1547"/>
    <lineage>
        <taxon>Bacteria</taxon>
        <taxon>Bacillati</taxon>
        <taxon>Bacillota</taxon>
        <taxon>Erysipelotrichia</taxon>
        <taxon>Erysipelotrichales</taxon>
        <taxon>Coprobacillaceae</taxon>
        <taxon>Thomasclavelia</taxon>
    </lineage>
</organism>
<dbReference type="PANTHER" id="PTHR43692:SF1">
    <property type="entry name" value="UDP-N-ACETYLMURAMOYLALANINE--D-GLUTAMATE LIGASE"/>
    <property type="match status" value="1"/>
</dbReference>
<evidence type="ECO:0000256" key="18">
    <source>
        <dbReference type="ARBA" id="ARBA00047632"/>
    </source>
</evidence>
<evidence type="ECO:0000256" key="8">
    <source>
        <dbReference type="ARBA" id="ARBA00022598"/>
    </source>
</evidence>
<evidence type="ECO:0000256" key="19">
    <source>
        <dbReference type="HAMAP-Rule" id="MF_00639"/>
    </source>
</evidence>
<dbReference type="GO" id="GO:0071555">
    <property type="term" value="P:cell wall organization"/>
    <property type="evidence" value="ECO:0007669"/>
    <property type="project" value="UniProtKB-KW"/>
</dbReference>
<dbReference type="PROSITE" id="PS01011">
    <property type="entry name" value="FOLYLPOLYGLU_SYNT_1"/>
    <property type="match status" value="1"/>
</dbReference>
<evidence type="ECO:0000256" key="10">
    <source>
        <dbReference type="ARBA" id="ARBA00022741"/>
    </source>
</evidence>
<keyword evidence="15 19" id="KW-0961">Cell wall biogenesis/degradation</keyword>
<dbReference type="SUPFAM" id="SSF53244">
    <property type="entry name" value="MurD-like peptide ligases, peptide-binding domain"/>
    <property type="match status" value="1"/>
</dbReference>
<evidence type="ECO:0000259" key="21">
    <source>
        <dbReference type="Pfam" id="PF02875"/>
    </source>
</evidence>
<dbReference type="GeneID" id="64195258"/>
<dbReference type="PANTHER" id="PTHR43692">
    <property type="entry name" value="UDP-N-ACETYLMURAMOYLALANINE--D-GLUTAMATE LIGASE"/>
    <property type="match status" value="1"/>
</dbReference>
<evidence type="ECO:0000259" key="22">
    <source>
        <dbReference type="Pfam" id="PF08245"/>
    </source>
</evidence>